<reference evidence="1 2" key="1">
    <citation type="submission" date="2024-04" db="EMBL/GenBank/DDBJ databases">
        <title>Dissimilatory iodate-reducing microorganisms contribute to the enrichment of iodine in groundwater.</title>
        <authorList>
            <person name="Jiang Z."/>
        </authorList>
    </citation>
    <scope>NUCLEOTIDE SEQUENCE [LARGE SCALE GENOMIC DNA]</scope>
    <source>
        <strain evidence="1 2">NCP973</strain>
    </source>
</reference>
<organism evidence="1 2">
    <name type="scientific">Azonexus hydrophilus</name>
    <dbReference type="NCBI Taxonomy" id="418702"/>
    <lineage>
        <taxon>Bacteria</taxon>
        <taxon>Pseudomonadati</taxon>
        <taxon>Pseudomonadota</taxon>
        <taxon>Betaproteobacteria</taxon>
        <taxon>Rhodocyclales</taxon>
        <taxon>Azonexaceae</taxon>
        <taxon>Azonexus</taxon>
    </lineage>
</organism>
<dbReference type="PANTHER" id="PTHR48228:SF5">
    <property type="entry name" value="ALPHA-METHYLACYL-COA RACEMASE"/>
    <property type="match status" value="1"/>
</dbReference>
<proteinExistence type="predicted"/>
<dbReference type="InterPro" id="IPR050509">
    <property type="entry name" value="CoA-transferase_III"/>
</dbReference>
<accession>A0ABZ2XG99</accession>
<dbReference type="Gene3D" id="3.30.1540.10">
    <property type="entry name" value="formyl-coa transferase, domain 3"/>
    <property type="match status" value="1"/>
</dbReference>
<name>A0ABZ2XG99_9RHOO</name>
<dbReference type="Gene3D" id="3.40.50.10540">
    <property type="entry name" value="Crotonobetainyl-coa:carnitine coa-transferase, domain 1"/>
    <property type="match status" value="2"/>
</dbReference>
<sequence>MRYLADINNEKIHMETSARKATGPLAGIKVVEFAGIGPGPFCGMLLADMGAEVTLLERAGGTFASQLFGGGRKAVANRGKKSLCIDLKNPAVRPLVMQLIADADVLIEGFRPGVMERLGFGPEVCLAANPRLIYGRMTGWGQDGPLAPRAGHDANYAAIAGVLDTGRRHGGAPWAPPTLVGDMGGGGLLLAWGIACALIEARNSGQGQVIDAAMCEGAALLAHGLFNLDALGEWHGQCAIDSSAPFYDVYCCADGHWLSVCPLEPQFYATFVARLGLNDDPDFSGPQYDTQTWPRMKQRLSEIFSRQPLAHWEALFADSDDCVWPVLSMREATEHPHNQARQAFVDIAGVRQPSPAPRLSRTPATVQAAPPLLGEHSRERLQALGLSEAEIERLVSLGAVTLGG</sequence>
<keyword evidence="2" id="KW-1185">Reference proteome</keyword>
<dbReference type="Pfam" id="PF02515">
    <property type="entry name" value="CoA_transf_3"/>
    <property type="match status" value="1"/>
</dbReference>
<dbReference type="RefSeq" id="WP_341743736.1">
    <property type="nucleotide sequence ID" value="NZ_CP151406.1"/>
</dbReference>
<dbReference type="InterPro" id="IPR044855">
    <property type="entry name" value="CoA-Trfase_III_dom3_sf"/>
</dbReference>
<evidence type="ECO:0000313" key="1">
    <source>
        <dbReference type="EMBL" id="WZJ21601.1"/>
    </source>
</evidence>
<dbReference type="PANTHER" id="PTHR48228">
    <property type="entry name" value="SUCCINYL-COA--D-CITRAMALATE COA-TRANSFERASE"/>
    <property type="match status" value="1"/>
</dbReference>
<dbReference type="InterPro" id="IPR023606">
    <property type="entry name" value="CoA-Trfase_III_dom_1_sf"/>
</dbReference>
<gene>
    <name evidence="1" type="ORF">AADV58_00205</name>
</gene>
<dbReference type="SUPFAM" id="SSF89796">
    <property type="entry name" value="CoA-transferase family III (CaiB/BaiF)"/>
    <property type="match status" value="1"/>
</dbReference>
<evidence type="ECO:0000313" key="2">
    <source>
        <dbReference type="Proteomes" id="UP001479520"/>
    </source>
</evidence>
<dbReference type="Proteomes" id="UP001479520">
    <property type="component" value="Chromosome"/>
</dbReference>
<protein>
    <submittedName>
        <fullName evidence="1">CaiB/BaiF CoA-transferase family protein</fullName>
    </submittedName>
</protein>
<dbReference type="EMBL" id="CP151406">
    <property type="protein sequence ID" value="WZJ21601.1"/>
    <property type="molecule type" value="Genomic_DNA"/>
</dbReference>
<dbReference type="InterPro" id="IPR003673">
    <property type="entry name" value="CoA-Trfase_fam_III"/>
</dbReference>